<protein>
    <recommendedName>
        <fullName evidence="1">PARP16 N-terminal domain-containing protein</fullName>
    </recommendedName>
</protein>
<dbReference type="EMBL" id="KI913967">
    <property type="protein sequence ID" value="ETV99184.1"/>
    <property type="molecule type" value="Genomic_DNA"/>
</dbReference>
<gene>
    <name evidence="2" type="ORF">H310_07978</name>
</gene>
<dbReference type="Pfam" id="PF18084">
    <property type="entry name" value="ARTD15_N"/>
    <property type="match status" value="1"/>
</dbReference>
<name>A0A024TYW0_9STRA</name>
<proteinExistence type="predicted"/>
<evidence type="ECO:0000259" key="1">
    <source>
        <dbReference type="Pfam" id="PF18084"/>
    </source>
</evidence>
<dbReference type="VEuPathDB" id="FungiDB:H310_07978"/>
<feature type="domain" description="PARP16 N-terminal" evidence="1">
    <location>
        <begin position="36"/>
        <end position="94"/>
    </location>
</feature>
<reference evidence="2" key="1">
    <citation type="submission" date="2013-12" db="EMBL/GenBank/DDBJ databases">
        <title>The Genome Sequence of Aphanomyces invadans NJM9701.</title>
        <authorList>
            <consortium name="The Broad Institute Genomics Platform"/>
            <person name="Russ C."/>
            <person name="Tyler B."/>
            <person name="van West P."/>
            <person name="Dieguez-Uribeondo J."/>
            <person name="Young S.K."/>
            <person name="Zeng Q."/>
            <person name="Gargeya S."/>
            <person name="Fitzgerald M."/>
            <person name="Abouelleil A."/>
            <person name="Alvarado L."/>
            <person name="Chapman S.B."/>
            <person name="Gainer-Dewar J."/>
            <person name="Goldberg J."/>
            <person name="Griggs A."/>
            <person name="Gujja S."/>
            <person name="Hansen M."/>
            <person name="Howarth C."/>
            <person name="Imamovic A."/>
            <person name="Ireland A."/>
            <person name="Larimer J."/>
            <person name="McCowan C."/>
            <person name="Murphy C."/>
            <person name="Pearson M."/>
            <person name="Poon T.W."/>
            <person name="Priest M."/>
            <person name="Roberts A."/>
            <person name="Saif S."/>
            <person name="Shea T."/>
            <person name="Sykes S."/>
            <person name="Wortman J."/>
            <person name="Nusbaum C."/>
            <person name="Birren B."/>
        </authorList>
    </citation>
    <scope>NUCLEOTIDE SEQUENCE [LARGE SCALE GENOMIC DNA]</scope>
    <source>
        <strain evidence="2">NJM9701</strain>
    </source>
</reference>
<dbReference type="InterPro" id="IPR041400">
    <property type="entry name" value="PARP16_N"/>
</dbReference>
<dbReference type="AlphaFoldDB" id="A0A024TYW0"/>
<evidence type="ECO:0000313" key="2">
    <source>
        <dbReference type="EMBL" id="ETV99184.1"/>
    </source>
</evidence>
<sequence>MALLNAIDQATKQCDESDNTSESSLRAIAEARVVAQLKKDTAACDVLICLLAAAVCSPKGMSPSPSYFRANVVDVDRSRVIETIAALPAISSLELDILSLHASLQIASDWS</sequence>
<accession>A0A024TYW0</accession>
<dbReference type="RefSeq" id="XP_008871740.1">
    <property type="nucleotide sequence ID" value="XM_008873518.1"/>
</dbReference>
<dbReference type="GeneID" id="20085028"/>
<organism evidence="2">
    <name type="scientific">Aphanomyces invadans</name>
    <dbReference type="NCBI Taxonomy" id="157072"/>
    <lineage>
        <taxon>Eukaryota</taxon>
        <taxon>Sar</taxon>
        <taxon>Stramenopiles</taxon>
        <taxon>Oomycota</taxon>
        <taxon>Saprolegniomycetes</taxon>
        <taxon>Saprolegniales</taxon>
        <taxon>Verrucalvaceae</taxon>
        <taxon>Aphanomyces</taxon>
    </lineage>
</organism>